<accession>A0AAV1UXQ7</accession>
<sequence length="158" mass="17561">MLAAHIDGNGNKKPRLTDHERGRIVGLREAGLSLRAIKTVTSRSLDAIRRVVSPTSPLQMKCRGPAPLLSKRQLRLLLRISAQGNLSSAQLKIELSLPVSVRTVQRILADVDWLVYAKMENTLPLTVADMGVRKSWARDMLLHEDAGSVWDSDKKMES</sequence>
<comment type="caution">
    <text evidence="1">The sequence shown here is derived from an EMBL/GenBank/DDBJ whole genome shotgun (WGS) entry which is preliminary data.</text>
</comment>
<reference evidence="1" key="1">
    <citation type="submission" date="2024-01" db="EMBL/GenBank/DDBJ databases">
        <authorList>
            <person name="Webb A."/>
        </authorList>
    </citation>
    <scope>NUCLEOTIDE SEQUENCE</scope>
    <source>
        <strain evidence="1">Pm1</strain>
    </source>
</reference>
<dbReference type="Gene3D" id="1.10.10.60">
    <property type="entry name" value="Homeodomain-like"/>
    <property type="match status" value="1"/>
</dbReference>
<dbReference type="AlphaFoldDB" id="A0AAV1UXQ7"/>
<dbReference type="EMBL" id="CAKLBY020000232">
    <property type="protein sequence ID" value="CAK7938787.1"/>
    <property type="molecule type" value="Genomic_DNA"/>
</dbReference>
<protein>
    <recommendedName>
        <fullName evidence="3">Transposase IS30-like HTH domain-containing protein</fullName>
    </recommendedName>
</protein>
<organism evidence="1 2">
    <name type="scientific">Peronospora matthiolae</name>
    <dbReference type="NCBI Taxonomy" id="2874970"/>
    <lineage>
        <taxon>Eukaryota</taxon>
        <taxon>Sar</taxon>
        <taxon>Stramenopiles</taxon>
        <taxon>Oomycota</taxon>
        <taxon>Peronosporomycetes</taxon>
        <taxon>Peronosporales</taxon>
        <taxon>Peronosporaceae</taxon>
        <taxon>Peronospora</taxon>
    </lineage>
</organism>
<proteinExistence type="predicted"/>
<evidence type="ECO:0000313" key="2">
    <source>
        <dbReference type="Proteomes" id="UP001162060"/>
    </source>
</evidence>
<dbReference type="Proteomes" id="UP001162060">
    <property type="component" value="Unassembled WGS sequence"/>
</dbReference>
<evidence type="ECO:0000313" key="1">
    <source>
        <dbReference type="EMBL" id="CAK7938787.1"/>
    </source>
</evidence>
<gene>
    <name evidence="1" type="ORF">PM001_LOCUS23937</name>
</gene>
<name>A0AAV1UXQ7_9STRA</name>
<evidence type="ECO:0008006" key="3">
    <source>
        <dbReference type="Google" id="ProtNLM"/>
    </source>
</evidence>